<evidence type="ECO:0008006" key="3">
    <source>
        <dbReference type="Google" id="ProtNLM"/>
    </source>
</evidence>
<evidence type="ECO:0000313" key="2">
    <source>
        <dbReference type="Proteomes" id="UP000192342"/>
    </source>
</evidence>
<dbReference type="STRING" id="1317117.ATO7_09107"/>
<evidence type="ECO:0000313" key="1">
    <source>
        <dbReference type="EMBL" id="ORE87187.1"/>
    </source>
</evidence>
<dbReference type="Proteomes" id="UP000192342">
    <property type="component" value="Unassembled WGS sequence"/>
</dbReference>
<organism evidence="1 2">
    <name type="scientific">Oceanococcus atlanticus</name>
    <dbReference type="NCBI Taxonomy" id="1317117"/>
    <lineage>
        <taxon>Bacteria</taxon>
        <taxon>Pseudomonadati</taxon>
        <taxon>Pseudomonadota</taxon>
        <taxon>Gammaproteobacteria</taxon>
        <taxon>Chromatiales</taxon>
        <taxon>Oceanococcaceae</taxon>
        <taxon>Oceanococcus</taxon>
    </lineage>
</organism>
<accession>A0A1Y1SDW3</accession>
<dbReference type="RefSeq" id="WP_146680253.1">
    <property type="nucleotide sequence ID" value="NZ_AQQV01000002.1"/>
</dbReference>
<keyword evidence="2" id="KW-1185">Reference proteome</keyword>
<comment type="caution">
    <text evidence="1">The sequence shown here is derived from an EMBL/GenBank/DDBJ whole genome shotgun (WGS) entry which is preliminary data.</text>
</comment>
<sequence length="75" mass="8066">MKRCDHLLSVSAAADEHVTGDDAEHQHHLHICGCGVALVSALELGWPALIGYAVVPRQIMAPVDRGESFLRPPIS</sequence>
<reference evidence="1 2" key="1">
    <citation type="submission" date="2013-04" db="EMBL/GenBank/DDBJ databases">
        <title>Oceanococcus atlanticus 22II-S10r2 Genome Sequencing.</title>
        <authorList>
            <person name="Lai Q."/>
            <person name="Li G."/>
            <person name="Shao Z."/>
        </authorList>
    </citation>
    <scope>NUCLEOTIDE SEQUENCE [LARGE SCALE GENOMIC DNA]</scope>
    <source>
        <strain evidence="1 2">22II-S10r2</strain>
    </source>
</reference>
<proteinExistence type="predicted"/>
<protein>
    <recommendedName>
        <fullName evidence="3">DUF2946 domain-containing protein</fullName>
    </recommendedName>
</protein>
<dbReference type="AlphaFoldDB" id="A0A1Y1SDW3"/>
<gene>
    <name evidence="1" type="ORF">ATO7_09107</name>
</gene>
<name>A0A1Y1SDW3_9GAMM</name>
<dbReference type="EMBL" id="AQQV01000002">
    <property type="protein sequence ID" value="ORE87187.1"/>
    <property type="molecule type" value="Genomic_DNA"/>
</dbReference>